<comment type="caution">
    <text evidence="2">The sequence shown here is derived from an EMBL/GenBank/DDBJ whole genome shotgun (WGS) entry which is preliminary data.</text>
</comment>
<feature type="signal peptide" evidence="1">
    <location>
        <begin position="1"/>
        <end position="23"/>
    </location>
</feature>
<dbReference type="EMBL" id="JBICBT010001207">
    <property type="protein sequence ID" value="KAL3078515.1"/>
    <property type="molecule type" value="Genomic_DNA"/>
</dbReference>
<keyword evidence="3" id="KW-1185">Reference proteome</keyword>
<dbReference type="Proteomes" id="UP001620626">
    <property type="component" value="Unassembled WGS sequence"/>
</dbReference>
<organism evidence="2 3">
    <name type="scientific">Heterodera trifolii</name>
    <dbReference type="NCBI Taxonomy" id="157864"/>
    <lineage>
        <taxon>Eukaryota</taxon>
        <taxon>Metazoa</taxon>
        <taxon>Ecdysozoa</taxon>
        <taxon>Nematoda</taxon>
        <taxon>Chromadorea</taxon>
        <taxon>Rhabditida</taxon>
        <taxon>Tylenchina</taxon>
        <taxon>Tylenchomorpha</taxon>
        <taxon>Tylenchoidea</taxon>
        <taxon>Heteroderidae</taxon>
        <taxon>Heteroderinae</taxon>
        <taxon>Heterodera</taxon>
    </lineage>
</organism>
<evidence type="ECO:0000256" key="1">
    <source>
        <dbReference type="SAM" id="SignalP"/>
    </source>
</evidence>
<accession>A0ABD2IKZ2</accession>
<evidence type="ECO:0000313" key="2">
    <source>
        <dbReference type="EMBL" id="KAL3078515.1"/>
    </source>
</evidence>
<reference evidence="2 3" key="1">
    <citation type="submission" date="2024-10" db="EMBL/GenBank/DDBJ databases">
        <authorList>
            <person name="Kim D."/>
        </authorList>
    </citation>
    <scope>NUCLEOTIDE SEQUENCE [LARGE SCALE GENOMIC DNA]</scope>
    <source>
        <strain evidence="2">BH-2024</strain>
    </source>
</reference>
<protein>
    <submittedName>
        <fullName evidence="2">Uncharacterized protein</fullName>
    </submittedName>
</protein>
<dbReference type="AlphaFoldDB" id="A0ABD2IKZ2"/>
<proteinExistence type="predicted"/>
<gene>
    <name evidence="2" type="ORF">niasHT_032811</name>
</gene>
<name>A0ABD2IKZ2_9BILA</name>
<sequence length="108" mass="12588">MIEIISFLVYFVLIFFSPTPDDEEYVYPEQLDLRWTKTGQLRIPTSEEQVSTLLIQWIARTLKQWKECGEVQNGEIRSIEAPRVIIWRAILLNSCGEGCSVTEMFSKN</sequence>
<keyword evidence="1" id="KW-0732">Signal</keyword>
<evidence type="ECO:0000313" key="3">
    <source>
        <dbReference type="Proteomes" id="UP001620626"/>
    </source>
</evidence>
<feature type="chain" id="PRO_5044754285" evidence="1">
    <location>
        <begin position="24"/>
        <end position="108"/>
    </location>
</feature>